<reference evidence="7" key="1">
    <citation type="submission" date="2020-09" db="EMBL/GenBank/DDBJ databases">
        <title>Genome seq and assembly of Limnohabitants sp.</title>
        <authorList>
            <person name="Chhetri G."/>
        </authorList>
    </citation>
    <scope>NUCLEOTIDE SEQUENCE</scope>
    <source>
        <strain evidence="7">JUR4</strain>
    </source>
</reference>
<accession>A0A927FI40</accession>
<proteinExistence type="inferred from homology"/>
<comment type="caution">
    <text evidence="7">The sequence shown here is derived from an EMBL/GenBank/DDBJ whole genome shotgun (WGS) entry which is preliminary data.</text>
</comment>
<dbReference type="Gene3D" id="1.10.287.950">
    <property type="entry name" value="Methyl-accepting chemotaxis protein"/>
    <property type="match status" value="1"/>
</dbReference>
<sequence>MKNLNVAKRLMLLVLLLGLLSVSIGINGLMNLADSVKSMQTVYDDRVVPLRDLKVIADMYAVNIVDTSHKVRNSNISWEEGRKNLADAEQQIAEKWNKYKNTVLVPEEQRLVAEIEPMFKSTQVELDRMRDILTREDRHAMAEFTAGPLYPAIDPISGKFSDLIEVQLKVAKQEYEDSIDRYESNRIFSIGLIVLGLALGAAFALWIVRSVSGPLEKVRKMVHEVAKSADFSKRVKVESNDEVGQTAKAFNALMDSQQTAIQEVNRTVTAMAQGNFSLRVTAQLEGDLKTMKDAINTSVESIQLTIQDIGQMLNALSNGNFSARSSAQVQGEFKQALDQTITAMASLESMIGDVGQVMSHVARGDLSQRVVAEGHGDLITLKDNINSSLDAMSQALRAIHGNTRQVATAANETSNAIAQISDGAQNQTHAISQVAAAVRQTATSVSDVSRNTSIASQKSHESIAIIRDGMQKMSDMVNVVSNIATNSDKINKITEVIEKIANKTNLLSLNAAIEAARAGEHGKGFSVVAEEVGKLAANSAESSQEIAQLVQQAVTETAKAVATVKEVSEDMSRIELASRETDQMLQRISAALEQQSSATEEINANVFNLDRIASSNASAAEEITASVMELSKIADGTRRELEKFSMTD</sequence>
<evidence type="ECO:0000313" key="7">
    <source>
        <dbReference type="EMBL" id="MBD8050458.1"/>
    </source>
</evidence>
<evidence type="ECO:0000256" key="3">
    <source>
        <dbReference type="PROSITE-ProRule" id="PRU00284"/>
    </source>
</evidence>
<evidence type="ECO:0000313" key="8">
    <source>
        <dbReference type="Proteomes" id="UP000647424"/>
    </source>
</evidence>
<keyword evidence="1" id="KW-0145">Chemotaxis</keyword>
<comment type="similarity">
    <text evidence="2">Belongs to the methyl-accepting chemotaxis (MCP) protein family.</text>
</comment>
<dbReference type="Gene3D" id="1.20.120.1530">
    <property type="match status" value="1"/>
</dbReference>
<protein>
    <submittedName>
        <fullName evidence="7">MCP four helix bundle domain-containing protein</fullName>
    </submittedName>
</protein>
<organism evidence="7 8">
    <name type="scientific">Limnohabitans radicicola</name>
    <dbReference type="NCBI Taxonomy" id="2771427"/>
    <lineage>
        <taxon>Bacteria</taxon>
        <taxon>Pseudomonadati</taxon>
        <taxon>Pseudomonadota</taxon>
        <taxon>Betaproteobacteria</taxon>
        <taxon>Burkholderiales</taxon>
        <taxon>Comamonadaceae</taxon>
        <taxon>Limnohabitans</taxon>
    </lineage>
</organism>
<evidence type="ECO:0000256" key="4">
    <source>
        <dbReference type="SAM" id="Phobius"/>
    </source>
</evidence>
<dbReference type="Pfam" id="PF00672">
    <property type="entry name" value="HAMP"/>
    <property type="match status" value="1"/>
</dbReference>
<keyword evidence="8" id="KW-1185">Reference proteome</keyword>
<gene>
    <name evidence="7" type="ORF">IC609_07870</name>
</gene>
<dbReference type="Pfam" id="PF00015">
    <property type="entry name" value="MCPsignal"/>
    <property type="match status" value="1"/>
</dbReference>
<dbReference type="AlphaFoldDB" id="A0A927FI40"/>
<dbReference type="EMBL" id="JACYFT010000002">
    <property type="protein sequence ID" value="MBD8050458.1"/>
    <property type="molecule type" value="Genomic_DNA"/>
</dbReference>
<dbReference type="InterPro" id="IPR051310">
    <property type="entry name" value="MCP_chemotaxis"/>
</dbReference>
<dbReference type="PROSITE" id="PS50111">
    <property type="entry name" value="CHEMOTAXIS_TRANSDUC_2"/>
    <property type="match status" value="1"/>
</dbReference>
<feature type="domain" description="HAMP" evidence="6">
    <location>
        <begin position="263"/>
        <end position="307"/>
    </location>
</feature>
<feature type="domain" description="HAMP" evidence="6">
    <location>
        <begin position="351"/>
        <end position="397"/>
    </location>
</feature>
<dbReference type="GO" id="GO:0007165">
    <property type="term" value="P:signal transduction"/>
    <property type="evidence" value="ECO:0007669"/>
    <property type="project" value="UniProtKB-KW"/>
</dbReference>
<dbReference type="GO" id="GO:0004888">
    <property type="term" value="F:transmembrane signaling receptor activity"/>
    <property type="evidence" value="ECO:0007669"/>
    <property type="project" value="TreeGrafter"/>
</dbReference>
<dbReference type="GO" id="GO:0005886">
    <property type="term" value="C:plasma membrane"/>
    <property type="evidence" value="ECO:0007669"/>
    <property type="project" value="TreeGrafter"/>
</dbReference>
<dbReference type="InterPro" id="IPR004089">
    <property type="entry name" value="MCPsignal_dom"/>
</dbReference>
<dbReference type="SUPFAM" id="SSF58104">
    <property type="entry name" value="Methyl-accepting chemotaxis protein (MCP) signaling domain"/>
    <property type="match status" value="2"/>
</dbReference>
<dbReference type="PROSITE" id="PS50885">
    <property type="entry name" value="HAMP"/>
    <property type="match status" value="3"/>
</dbReference>
<dbReference type="PANTHER" id="PTHR43531:SF11">
    <property type="entry name" value="METHYL-ACCEPTING CHEMOTAXIS PROTEIN 3"/>
    <property type="match status" value="1"/>
</dbReference>
<keyword evidence="4" id="KW-0472">Membrane</keyword>
<dbReference type="InterPro" id="IPR024478">
    <property type="entry name" value="HlyB_4HB_MCP"/>
</dbReference>
<dbReference type="InterPro" id="IPR003660">
    <property type="entry name" value="HAMP_dom"/>
</dbReference>
<dbReference type="Pfam" id="PF12729">
    <property type="entry name" value="4HB_MCP_1"/>
    <property type="match status" value="1"/>
</dbReference>
<name>A0A927FI40_9BURK</name>
<dbReference type="SMART" id="SM00283">
    <property type="entry name" value="MA"/>
    <property type="match status" value="1"/>
</dbReference>
<evidence type="ECO:0000259" key="5">
    <source>
        <dbReference type="PROSITE" id="PS50111"/>
    </source>
</evidence>
<dbReference type="CDD" id="cd06225">
    <property type="entry name" value="HAMP"/>
    <property type="match status" value="1"/>
</dbReference>
<keyword evidence="3" id="KW-0807">Transducer</keyword>
<keyword evidence="4" id="KW-1133">Transmembrane helix</keyword>
<dbReference type="Proteomes" id="UP000647424">
    <property type="component" value="Unassembled WGS sequence"/>
</dbReference>
<evidence type="ECO:0000256" key="2">
    <source>
        <dbReference type="ARBA" id="ARBA00029447"/>
    </source>
</evidence>
<feature type="domain" description="Methyl-accepting transducer" evidence="5">
    <location>
        <begin position="402"/>
        <end position="631"/>
    </location>
</feature>
<evidence type="ECO:0000259" key="6">
    <source>
        <dbReference type="PROSITE" id="PS50885"/>
    </source>
</evidence>
<dbReference type="PANTHER" id="PTHR43531">
    <property type="entry name" value="PROTEIN ICFG"/>
    <property type="match status" value="1"/>
</dbReference>
<feature type="domain" description="HAMP" evidence="6">
    <location>
        <begin position="209"/>
        <end position="262"/>
    </location>
</feature>
<evidence type="ECO:0000256" key="1">
    <source>
        <dbReference type="ARBA" id="ARBA00022500"/>
    </source>
</evidence>
<dbReference type="GO" id="GO:0006935">
    <property type="term" value="P:chemotaxis"/>
    <property type="evidence" value="ECO:0007669"/>
    <property type="project" value="UniProtKB-KW"/>
</dbReference>
<feature type="transmembrane region" description="Helical" evidence="4">
    <location>
        <begin position="187"/>
        <end position="208"/>
    </location>
</feature>
<keyword evidence="4" id="KW-0812">Transmembrane</keyword>
<dbReference type="SMART" id="SM00304">
    <property type="entry name" value="HAMP"/>
    <property type="match status" value="3"/>
</dbReference>